<feature type="domain" description="Actin homologue MreB-like C-terminal" evidence="2">
    <location>
        <begin position="190"/>
        <end position="309"/>
    </location>
</feature>
<name>A0A096H0G2_COMTE</name>
<reference evidence="3 4" key="1">
    <citation type="submission" date="2013-09" db="EMBL/GenBank/DDBJ databases">
        <title>High correlation between genotypes and phenotypes of environmental bacteria Comamonas testosteroni strains.</title>
        <authorList>
            <person name="Liu L."/>
            <person name="Zhu W."/>
            <person name="Xia X."/>
            <person name="Xu B."/>
            <person name="Luo M."/>
            <person name="Wang G."/>
        </authorList>
    </citation>
    <scope>NUCLEOTIDE SEQUENCE [LARGE SCALE GENOMIC DNA]</scope>
    <source>
        <strain evidence="3 4">JL40</strain>
    </source>
</reference>
<evidence type="ECO:0000259" key="1">
    <source>
        <dbReference type="Pfam" id="PF17989"/>
    </source>
</evidence>
<gene>
    <name evidence="3" type="ORF">P353_08645</name>
</gene>
<evidence type="ECO:0000313" key="3">
    <source>
        <dbReference type="EMBL" id="KGH30920.1"/>
    </source>
</evidence>
<dbReference type="SUPFAM" id="SSF53067">
    <property type="entry name" value="Actin-like ATPase domain"/>
    <property type="match status" value="2"/>
</dbReference>
<protein>
    <submittedName>
        <fullName evidence="3">Plasmid stability protein StbA</fullName>
    </submittedName>
</protein>
<dbReference type="Pfam" id="PF17989">
    <property type="entry name" value="ALP_N"/>
    <property type="match status" value="1"/>
</dbReference>
<accession>A0A096H0G2</accession>
<organism evidence="3 4">
    <name type="scientific">Comamonas testosteroni</name>
    <name type="common">Pseudomonas testosteroni</name>
    <dbReference type="NCBI Taxonomy" id="285"/>
    <lineage>
        <taxon>Bacteria</taxon>
        <taxon>Pseudomonadati</taxon>
        <taxon>Pseudomonadota</taxon>
        <taxon>Betaproteobacteria</taxon>
        <taxon>Burkholderiales</taxon>
        <taxon>Comamonadaceae</taxon>
        <taxon>Comamonas</taxon>
    </lineage>
</organism>
<evidence type="ECO:0000259" key="2">
    <source>
        <dbReference type="Pfam" id="PF21522"/>
    </source>
</evidence>
<dbReference type="EMBL" id="AWOR01000037">
    <property type="protein sequence ID" value="KGH30920.1"/>
    <property type="molecule type" value="Genomic_DNA"/>
</dbReference>
<comment type="caution">
    <text evidence="3">The sequence shown here is derived from an EMBL/GenBank/DDBJ whole genome shotgun (WGS) entry which is preliminary data.</text>
</comment>
<dbReference type="Proteomes" id="UP000029553">
    <property type="component" value="Unassembled WGS sequence"/>
</dbReference>
<feature type="domain" description="Actin-like protein N-terminal" evidence="1">
    <location>
        <begin position="17"/>
        <end position="165"/>
    </location>
</feature>
<dbReference type="InterPro" id="IPR049067">
    <property type="entry name" value="MreB-like_C"/>
</dbReference>
<evidence type="ECO:0000313" key="4">
    <source>
        <dbReference type="Proteomes" id="UP000029553"/>
    </source>
</evidence>
<dbReference type="AlphaFoldDB" id="A0A096H0G2"/>
<dbReference type="InterPro" id="IPR040607">
    <property type="entry name" value="ALP_N"/>
</dbReference>
<dbReference type="InterPro" id="IPR043129">
    <property type="entry name" value="ATPase_NBD"/>
</dbReference>
<dbReference type="Gene3D" id="3.30.420.40">
    <property type="match status" value="2"/>
</dbReference>
<sequence length="338" mass="36954">MAKKGTEAVENSEFILGMDIGYSNFKLAFGHRESDMTTLVRPVGAAPLSLMPQKIGGGHGSDFVQVLVNNEQWAACVEPGRIQGWERELHADYPSTNQYKALFYAALALTEQPVIDVLVTGLPVDQFKDENTRKRLKDKLTGNHQIANQTTIEVKKVVVVPQPAGAYMDISESVQEDEIEAVINQGRTVVIDPGFFSVDWVSIAAGEMRYNSSGTSLKAMSVLLDDAASRIKEEFGGQLSVEKLESAIVSGKNEIPLYGKMVPIKSYVEEAIKKIPDLALTSMKKSMREEGLDADVILLAGGGATFYKEAAKRIFPKAHIIMSANPELANARGFWMLG</sequence>
<dbReference type="Pfam" id="PF21522">
    <property type="entry name" value="MreB-like_C"/>
    <property type="match status" value="1"/>
</dbReference>
<dbReference type="RefSeq" id="WP_052084794.1">
    <property type="nucleotide sequence ID" value="NZ_AWOR01000037.1"/>
</dbReference>
<proteinExistence type="predicted"/>